<keyword evidence="2" id="KW-1185">Reference proteome</keyword>
<name>A0A163GRK0_9BACL</name>
<protein>
    <submittedName>
        <fullName evidence="1">Uncharacterized protein</fullName>
    </submittedName>
</protein>
<dbReference type="RefSeq" id="WP_063477619.1">
    <property type="nucleotide sequence ID" value="NZ_JBCMWP010000019.1"/>
</dbReference>
<reference evidence="1" key="1">
    <citation type="journal article" date="2016" name="Genome Announc.">
        <title>Draft genomes of two strains of Paenibacillus glucanolyticus with capability to degrade lignocellulose.</title>
        <authorList>
            <person name="Mathews S.L."/>
            <person name="Pawlak J."/>
            <person name="Grunden A.M."/>
        </authorList>
    </citation>
    <scope>NUCLEOTIDE SEQUENCE [LARGE SCALE GENOMIC DNA]</scope>
    <source>
        <strain evidence="1">SLM1</strain>
    </source>
</reference>
<sequence length="157" mass="18001">MKRLDDLAGRSNNPTSVSFKHVLTDFQLYTENYHTGSQLSLPSSLTQQEMLSLISSEYERLTGILVTKDYTVHLIDIQHIIDFELLDDFQQRIIVERTGINPLKLAKQIMATGRPTKQIALLVGTNRAMFDQVNDEMLRFLMKSDCVFISKTSIMCR</sequence>
<comment type="caution">
    <text evidence="1">The sequence shown here is derived from an EMBL/GenBank/DDBJ whole genome shotgun (WGS) entry which is preliminary data.</text>
</comment>
<dbReference type="AlphaFoldDB" id="A0A163GRK0"/>
<gene>
    <name evidence="1" type="ORF">AWU65_03790</name>
</gene>
<organism evidence="1 2">
    <name type="scientific">Paenibacillus glucanolyticus</name>
    <dbReference type="NCBI Taxonomy" id="59843"/>
    <lineage>
        <taxon>Bacteria</taxon>
        <taxon>Bacillati</taxon>
        <taxon>Bacillota</taxon>
        <taxon>Bacilli</taxon>
        <taxon>Bacillales</taxon>
        <taxon>Paenibacillaceae</taxon>
        <taxon>Paenibacillus</taxon>
    </lineage>
</organism>
<accession>A0A163GRK0</accession>
<proteinExistence type="predicted"/>
<evidence type="ECO:0000313" key="2">
    <source>
        <dbReference type="Proteomes" id="UP000076796"/>
    </source>
</evidence>
<dbReference type="EMBL" id="LWMH01000001">
    <property type="protein sequence ID" value="KZS45113.1"/>
    <property type="molecule type" value="Genomic_DNA"/>
</dbReference>
<evidence type="ECO:0000313" key="1">
    <source>
        <dbReference type="EMBL" id="KZS45113.1"/>
    </source>
</evidence>
<dbReference type="Proteomes" id="UP000076796">
    <property type="component" value="Unassembled WGS sequence"/>
</dbReference>